<organism evidence="8 9">
    <name type="scientific">Candidatus Bacteroides pullicola</name>
    <dbReference type="NCBI Taxonomy" id="2838475"/>
    <lineage>
        <taxon>Bacteria</taxon>
        <taxon>Pseudomonadati</taxon>
        <taxon>Bacteroidota</taxon>
        <taxon>Bacteroidia</taxon>
        <taxon>Bacteroidales</taxon>
        <taxon>Bacteroidaceae</taxon>
        <taxon>Bacteroides</taxon>
    </lineage>
</organism>
<dbReference type="InterPro" id="IPR037185">
    <property type="entry name" value="EmrE-like"/>
</dbReference>
<dbReference type="SUPFAM" id="SSF103481">
    <property type="entry name" value="Multidrug resistance efflux transporter EmrE"/>
    <property type="match status" value="2"/>
</dbReference>
<feature type="transmembrane region" description="Helical" evidence="6">
    <location>
        <begin position="256"/>
        <end position="272"/>
    </location>
</feature>
<evidence type="ECO:0000313" key="9">
    <source>
        <dbReference type="Proteomes" id="UP000886851"/>
    </source>
</evidence>
<dbReference type="Gene3D" id="1.10.3730.20">
    <property type="match status" value="1"/>
</dbReference>
<reference evidence="8" key="1">
    <citation type="journal article" date="2021" name="PeerJ">
        <title>Extensive microbial diversity within the chicken gut microbiome revealed by metagenomics and culture.</title>
        <authorList>
            <person name="Gilroy R."/>
            <person name="Ravi A."/>
            <person name="Getino M."/>
            <person name="Pursley I."/>
            <person name="Horton D.L."/>
            <person name="Alikhan N.F."/>
            <person name="Baker D."/>
            <person name="Gharbi K."/>
            <person name="Hall N."/>
            <person name="Watson M."/>
            <person name="Adriaenssens E.M."/>
            <person name="Foster-Nyarko E."/>
            <person name="Jarju S."/>
            <person name="Secka A."/>
            <person name="Antonio M."/>
            <person name="Oren A."/>
            <person name="Chaudhuri R.R."/>
            <person name="La Ragione R."/>
            <person name="Hildebrand F."/>
            <person name="Pallen M.J."/>
        </authorList>
    </citation>
    <scope>NUCLEOTIDE SEQUENCE</scope>
    <source>
        <strain evidence="8">Gambia2-208</strain>
    </source>
</reference>
<dbReference type="Proteomes" id="UP000886851">
    <property type="component" value="Unassembled WGS sequence"/>
</dbReference>
<comment type="caution">
    <text evidence="8">The sequence shown here is derived from an EMBL/GenBank/DDBJ whole genome shotgun (WGS) entry which is preliminary data.</text>
</comment>
<feature type="domain" description="EamA" evidence="7">
    <location>
        <begin position="16"/>
        <end position="146"/>
    </location>
</feature>
<evidence type="ECO:0000256" key="5">
    <source>
        <dbReference type="ARBA" id="ARBA00023136"/>
    </source>
</evidence>
<dbReference type="EMBL" id="DXCV01000056">
    <property type="protein sequence ID" value="HIY88675.1"/>
    <property type="molecule type" value="Genomic_DNA"/>
</dbReference>
<evidence type="ECO:0000256" key="6">
    <source>
        <dbReference type="SAM" id="Phobius"/>
    </source>
</evidence>
<feature type="transmembrane region" description="Helical" evidence="6">
    <location>
        <begin position="222"/>
        <end position="244"/>
    </location>
</feature>
<feature type="transmembrane region" description="Helical" evidence="6">
    <location>
        <begin position="102"/>
        <end position="122"/>
    </location>
</feature>
<dbReference type="InterPro" id="IPR000620">
    <property type="entry name" value="EamA_dom"/>
</dbReference>
<proteinExistence type="inferred from homology"/>
<keyword evidence="3 6" id="KW-0812">Transmembrane</keyword>
<evidence type="ECO:0000259" key="7">
    <source>
        <dbReference type="Pfam" id="PF00892"/>
    </source>
</evidence>
<evidence type="ECO:0000256" key="2">
    <source>
        <dbReference type="ARBA" id="ARBA00007362"/>
    </source>
</evidence>
<evidence type="ECO:0000256" key="4">
    <source>
        <dbReference type="ARBA" id="ARBA00022989"/>
    </source>
</evidence>
<dbReference type="Pfam" id="PF00892">
    <property type="entry name" value="EamA"/>
    <property type="match status" value="2"/>
</dbReference>
<keyword evidence="4 6" id="KW-1133">Transmembrane helix</keyword>
<protein>
    <submittedName>
        <fullName evidence="8">DMT family transporter</fullName>
    </submittedName>
</protein>
<feature type="transmembrane region" description="Helical" evidence="6">
    <location>
        <begin position="73"/>
        <end position="90"/>
    </location>
</feature>
<sequence>MSAFRHTTRGLAAFHLVAVVVVGIWGLTFISTKLLIGQGMSPHEIFLLRFLMAYVGIWFLAPRRLWAESWRDELWLLLGGVTGGSFYFLTENTALEYTLATNVAFLVCTTPLLTTLLSLALYKNVKATRGLIGGSLVALAGVALVVCNGHFVLRLSPVGDLLSLLASLSWAVYSLVMRRMADRYDVTFITRKIFFYGVLTILPVFLFRPWQFEVVRLLDTAVLFHLLFLGVLASLVCFAVWNVVLKRLGTVSASNYIYLNPVFTLVGSALVLDERLTPMAWAGVVLILGGVYWAGRQKVAE</sequence>
<dbReference type="PANTHER" id="PTHR32322">
    <property type="entry name" value="INNER MEMBRANE TRANSPORTER"/>
    <property type="match status" value="1"/>
</dbReference>
<feature type="transmembrane region" description="Helical" evidence="6">
    <location>
        <begin position="43"/>
        <end position="61"/>
    </location>
</feature>
<feature type="transmembrane region" description="Helical" evidence="6">
    <location>
        <begin position="278"/>
        <end position="295"/>
    </location>
</feature>
<reference evidence="8" key="2">
    <citation type="submission" date="2021-04" db="EMBL/GenBank/DDBJ databases">
        <authorList>
            <person name="Gilroy R."/>
        </authorList>
    </citation>
    <scope>NUCLEOTIDE SEQUENCE</scope>
    <source>
        <strain evidence="8">Gambia2-208</strain>
    </source>
</reference>
<gene>
    <name evidence="8" type="ORF">H9824_08235</name>
</gene>
<evidence type="ECO:0000256" key="1">
    <source>
        <dbReference type="ARBA" id="ARBA00004141"/>
    </source>
</evidence>
<evidence type="ECO:0000313" key="8">
    <source>
        <dbReference type="EMBL" id="HIY88675.1"/>
    </source>
</evidence>
<feature type="transmembrane region" description="Helical" evidence="6">
    <location>
        <begin position="161"/>
        <end position="181"/>
    </location>
</feature>
<accession>A0A9D2CLQ2</accession>
<dbReference type="AlphaFoldDB" id="A0A9D2CLQ2"/>
<name>A0A9D2CLQ2_9BACE</name>
<dbReference type="GO" id="GO:0016020">
    <property type="term" value="C:membrane"/>
    <property type="evidence" value="ECO:0007669"/>
    <property type="project" value="UniProtKB-SubCell"/>
</dbReference>
<feature type="domain" description="EamA" evidence="7">
    <location>
        <begin position="159"/>
        <end position="293"/>
    </location>
</feature>
<dbReference type="PANTHER" id="PTHR32322:SF2">
    <property type="entry name" value="EAMA DOMAIN-CONTAINING PROTEIN"/>
    <property type="match status" value="1"/>
</dbReference>
<comment type="subcellular location">
    <subcellularLocation>
        <location evidence="1">Membrane</location>
        <topology evidence="1">Multi-pass membrane protein</topology>
    </subcellularLocation>
</comment>
<keyword evidence="5 6" id="KW-0472">Membrane</keyword>
<feature type="transmembrane region" description="Helical" evidence="6">
    <location>
        <begin position="193"/>
        <end position="210"/>
    </location>
</feature>
<dbReference type="InterPro" id="IPR050638">
    <property type="entry name" value="AA-Vitamin_Transporters"/>
</dbReference>
<feature type="transmembrane region" description="Helical" evidence="6">
    <location>
        <begin position="134"/>
        <end position="155"/>
    </location>
</feature>
<comment type="similarity">
    <text evidence="2">Belongs to the EamA transporter family.</text>
</comment>
<feature type="transmembrane region" description="Helical" evidence="6">
    <location>
        <begin position="12"/>
        <end position="31"/>
    </location>
</feature>
<evidence type="ECO:0000256" key="3">
    <source>
        <dbReference type="ARBA" id="ARBA00022692"/>
    </source>
</evidence>